<dbReference type="Pfam" id="PF02470">
    <property type="entry name" value="MlaD"/>
    <property type="match status" value="1"/>
</dbReference>
<sequence length="375" mass="42180">MSPVTIWQKIGAGIFIVLTVTCWAFFNITLASKETGKRYVVFFEESVRGLAPSSLVCYNGIPVGKVVKLDNDLKKNRVKIEVLISDPQIRIFSITKDDKGEERGTKAKLVTYLMTGLQYIDLQGFGKDELKEGRTIPTIKDNVVARIEGQFKAISQQTEKFALRLNNVLSDENIEHLSGIIANAEAISQNIAVATSPEKPDGIPYRLNAVLENANRMVAEDSEVDKILRNVVVLTDPKKNGVFYLIRDMRKELKKVSHSVNTLVNNINRLIDSNGEKEDATQTLKEVNLLLRENRRSVNEIMQNFSRISATADREFLKIAKNANKTVTTFNHFLQKELYQASSKMSVLLTELANVVQILKAKPNALLWGSDVRRK</sequence>
<dbReference type="EMBL" id="AP019860">
    <property type="protein sequence ID" value="BBM87010.1"/>
    <property type="molecule type" value="Genomic_DNA"/>
</dbReference>
<dbReference type="AlphaFoldDB" id="A0A5S9IT09"/>
<accession>A0A5S9IT09</accession>
<feature type="transmembrane region" description="Helical" evidence="1">
    <location>
        <begin position="6"/>
        <end position="28"/>
    </location>
</feature>
<reference evidence="3 4" key="1">
    <citation type="submission" date="2019-08" db="EMBL/GenBank/DDBJ databases">
        <title>Complete genome sequence of Candidatus Uab amorphum.</title>
        <authorList>
            <person name="Shiratori T."/>
            <person name="Suzuki S."/>
            <person name="Kakizawa Y."/>
            <person name="Ishida K."/>
        </authorList>
    </citation>
    <scope>NUCLEOTIDE SEQUENCE [LARGE SCALE GENOMIC DNA]</scope>
    <source>
        <strain evidence="3 4">SRT547</strain>
    </source>
</reference>
<name>A0A5S9IT09_UABAM</name>
<keyword evidence="1" id="KW-1133">Transmembrane helix</keyword>
<dbReference type="KEGG" id="uam:UABAM_05412"/>
<evidence type="ECO:0000259" key="2">
    <source>
        <dbReference type="Pfam" id="PF02470"/>
    </source>
</evidence>
<dbReference type="InterPro" id="IPR003399">
    <property type="entry name" value="Mce/MlaD"/>
</dbReference>
<keyword evidence="1" id="KW-0472">Membrane</keyword>
<evidence type="ECO:0000313" key="3">
    <source>
        <dbReference type="EMBL" id="BBM87010.1"/>
    </source>
</evidence>
<organism evidence="3 4">
    <name type="scientific">Uabimicrobium amorphum</name>
    <dbReference type="NCBI Taxonomy" id="2596890"/>
    <lineage>
        <taxon>Bacteria</taxon>
        <taxon>Pseudomonadati</taxon>
        <taxon>Planctomycetota</taxon>
        <taxon>Candidatus Uabimicrobiia</taxon>
        <taxon>Candidatus Uabimicrobiales</taxon>
        <taxon>Candidatus Uabimicrobiaceae</taxon>
        <taxon>Candidatus Uabimicrobium</taxon>
    </lineage>
</organism>
<protein>
    <recommendedName>
        <fullName evidence="2">Mce/MlaD domain-containing protein</fullName>
    </recommendedName>
</protein>
<evidence type="ECO:0000313" key="4">
    <source>
        <dbReference type="Proteomes" id="UP000326354"/>
    </source>
</evidence>
<dbReference type="PANTHER" id="PTHR36698:SF2">
    <property type="entry name" value="MCE_MLAD DOMAIN-CONTAINING PROTEIN"/>
    <property type="match status" value="1"/>
</dbReference>
<dbReference type="PANTHER" id="PTHR36698">
    <property type="entry name" value="BLL5892 PROTEIN"/>
    <property type="match status" value="1"/>
</dbReference>
<dbReference type="Proteomes" id="UP000326354">
    <property type="component" value="Chromosome"/>
</dbReference>
<dbReference type="RefSeq" id="WP_151971044.1">
    <property type="nucleotide sequence ID" value="NZ_AP019860.1"/>
</dbReference>
<keyword evidence="4" id="KW-1185">Reference proteome</keyword>
<proteinExistence type="predicted"/>
<evidence type="ECO:0000256" key="1">
    <source>
        <dbReference type="SAM" id="Phobius"/>
    </source>
</evidence>
<dbReference type="OrthoDB" id="5372112at2"/>
<gene>
    <name evidence="3" type="ORF">UABAM_05412</name>
</gene>
<feature type="domain" description="Mce/MlaD" evidence="2">
    <location>
        <begin position="36"/>
        <end position="123"/>
    </location>
</feature>
<keyword evidence="1" id="KW-0812">Transmembrane</keyword>